<protein>
    <recommendedName>
        <fullName evidence="5">Selenocysteine-specific elongation factor</fullName>
    </recommendedName>
    <alternativeName>
        <fullName evidence="17">Elongation factor sec</fullName>
    </alternativeName>
    <alternativeName>
        <fullName evidence="16">Eukaryotic elongation factor, selenocysteine-tRNA-specific</fullName>
    </alternativeName>
</protein>
<dbReference type="GO" id="GO:0003924">
    <property type="term" value="F:GTPase activity"/>
    <property type="evidence" value="ECO:0007669"/>
    <property type="project" value="InterPro"/>
</dbReference>
<dbReference type="Proteomes" id="UP000494165">
    <property type="component" value="Unassembled WGS sequence"/>
</dbReference>
<evidence type="ECO:0000256" key="9">
    <source>
        <dbReference type="ARBA" id="ARBA00022741"/>
    </source>
</evidence>
<dbReference type="FunFam" id="3.40.50.300:FF:000900">
    <property type="entry name" value="Eukaryotic elongation factor, selenocysteine-tRNA-specific"/>
    <property type="match status" value="1"/>
</dbReference>
<dbReference type="InterPro" id="IPR050055">
    <property type="entry name" value="EF-Tu_GTPase"/>
</dbReference>
<dbReference type="PANTHER" id="PTHR43721:SF11">
    <property type="entry name" value="SELENOCYSTEINE-SPECIFIC ELONGATION FACTOR"/>
    <property type="match status" value="1"/>
</dbReference>
<dbReference type="FunFam" id="2.40.30.10:FF:000052">
    <property type="entry name" value="Selenocysteine-specific elongation factor EF-Sec"/>
    <property type="match status" value="1"/>
</dbReference>
<keyword evidence="20" id="KW-1185">Reference proteome</keyword>
<keyword evidence="6" id="KW-0488">Methylation</keyword>
<feature type="domain" description="Tr-type G" evidence="18">
    <location>
        <begin position="52"/>
        <end position="250"/>
    </location>
</feature>
<dbReference type="OrthoDB" id="2067at2759"/>
<evidence type="ECO:0000256" key="8">
    <source>
        <dbReference type="ARBA" id="ARBA00022553"/>
    </source>
</evidence>
<dbReference type="PANTHER" id="PTHR43721">
    <property type="entry name" value="ELONGATION FACTOR TU-RELATED"/>
    <property type="match status" value="1"/>
</dbReference>
<evidence type="ECO:0000256" key="4">
    <source>
        <dbReference type="ARBA" id="ARBA00004496"/>
    </source>
</evidence>
<comment type="catalytic activity">
    <reaction evidence="14">
        <text>GTP + H2O = GDP + phosphate + H(+)</text>
        <dbReference type="Rhea" id="RHEA:19669"/>
        <dbReference type="ChEBI" id="CHEBI:15377"/>
        <dbReference type="ChEBI" id="CHEBI:15378"/>
        <dbReference type="ChEBI" id="CHEBI:37565"/>
        <dbReference type="ChEBI" id="CHEBI:43474"/>
        <dbReference type="ChEBI" id="CHEBI:58189"/>
    </reaction>
    <physiologicalReaction direction="left-to-right" evidence="14">
        <dbReference type="Rhea" id="RHEA:19670"/>
    </physiologicalReaction>
</comment>
<evidence type="ECO:0000256" key="12">
    <source>
        <dbReference type="ARBA" id="ARBA00023134"/>
    </source>
</evidence>
<dbReference type="InterPro" id="IPR049394">
    <property type="entry name" value="eEFSec_C"/>
</dbReference>
<keyword evidence="10" id="KW-0378">Hydrolase</keyword>
<keyword evidence="12" id="KW-0342">GTP-binding</keyword>
<evidence type="ECO:0000256" key="6">
    <source>
        <dbReference type="ARBA" id="ARBA00022481"/>
    </source>
</evidence>
<comment type="cofactor">
    <cofactor evidence="2">
        <name>Mg(2+)</name>
        <dbReference type="ChEBI" id="CHEBI:18420"/>
    </cofactor>
</comment>
<organism evidence="19 20">
    <name type="scientific">Cloeon dipterum</name>
    <dbReference type="NCBI Taxonomy" id="197152"/>
    <lineage>
        <taxon>Eukaryota</taxon>
        <taxon>Metazoa</taxon>
        <taxon>Ecdysozoa</taxon>
        <taxon>Arthropoda</taxon>
        <taxon>Hexapoda</taxon>
        <taxon>Insecta</taxon>
        <taxon>Pterygota</taxon>
        <taxon>Palaeoptera</taxon>
        <taxon>Ephemeroptera</taxon>
        <taxon>Pisciforma</taxon>
        <taxon>Baetidae</taxon>
        <taxon>Cloeon</taxon>
    </lineage>
</organism>
<evidence type="ECO:0000256" key="11">
    <source>
        <dbReference type="ARBA" id="ARBA00022917"/>
    </source>
</evidence>
<reference evidence="19 20" key="1">
    <citation type="submission" date="2020-04" db="EMBL/GenBank/DDBJ databases">
        <authorList>
            <person name="Alioto T."/>
            <person name="Alioto T."/>
            <person name="Gomez Garrido J."/>
        </authorList>
    </citation>
    <scope>NUCLEOTIDE SEQUENCE [LARGE SCALE GENOMIC DNA]</scope>
</reference>
<comment type="caution">
    <text evidence="19">The sequence shown here is derived from an EMBL/GenBank/DDBJ whole genome shotgun (WGS) entry which is preliminary data.</text>
</comment>
<dbReference type="CDD" id="cd03696">
    <property type="entry name" value="SelB_II"/>
    <property type="match status" value="1"/>
</dbReference>
<evidence type="ECO:0000256" key="2">
    <source>
        <dbReference type="ARBA" id="ARBA00001946"/>
    </source>
</evidence>
<evidence type="ECO:0000256" key="10">
    <source>
        <dbReference type="ARBA" id="ARBA00022801"/>
    </source>
</evidence>
<keyword evidence="11" id="KW-0648">Protein biosynthesis</keyword>
<dbReference type="EMBL" id="CADEPI010000031">
    <property type="protein sequence ID" value="CAB3367579.1"/>
    <property type="molecule type" value="Genomic_DNA"/>
</dbReference>
<dbReference type="InterPro" id="IPR027417">
    <property type="entry name" value="P-loop_NTPase"/>
</dbReference>
<evidence type="ECO:0000313" key="19">
    <source>
        <dbReference type="EMBL" id="CAB3367579.1"/>
    </source>
</evidence>
<comment type="function">
    <text evidence="15">Translation factor required for the incorporation of the rare amino acid selenocysteine encoded by UGA codons. Replaces the eRF1-eRF3-GTP ternary complex for the insertion of selenocysteine directed by the UGA codon. Insertion of selenocysteine at UGA codons is mediated by SECISBP2 and EEFSEC: SECISBP2 (1) specifically binds the SECIS sequence once the 80S ribosome encounters an in-frame UGA codon and (2) contacts the RPS27A/eS31 of the 40S ribosome before ribosome stalling. (3) GTP-bound EEFSEC then delivers selenocysteinyl-tRNA(Sec) to the 80S ribosome and adopts a preaccommodated state conformation. (4) After GTP hydrolysis, EEFSEC dissociates from the assembly, selenocysteinyl-tRNA(Sec) accommodates, and peptide bond synthesis and selenoprotein elongation occur.</text>
</comment>
<dbReference type="Gene3D" id="3.40.50.300">
    <property type="entry name" value="P-loop containing nucleotide triphosphate hydrolases"/>
    <property type="match status" value="1"/>
</dbReference>
<dbReference type="InterPro" id="IPR009000">
    <property type="entry name" value="Transl_B-barrel_sf"/>
</dbReference>
<proteinExistence type="predicted"/>
<name>A0A8S1CHH6_9INSE</name>
<dbReference type="CDD" id="cd01889">
    <property type="entry name" value="SelB_euk"/>
    <property type="match status" value="1"/>
</dbReference>
<keyword evidence="8" id="KW-0597">Phosphoprotein</keyword>
<dbReference type="Pfam" id="PF21208">
    <property type="entry name" value="euk_SelB_III"/>
    <property type="match status" value="1"/>
</dbReference>
<dbReference type="InterPro" id="IPR000795">
    <property type="entry name" value="T_Tr_GTP-bd_dom"/>
</dbReference>
<evidence type="ECO:0000256" key="3">
    <source>
        <dbReference type="ARBA" id="ARBA00004123"/>
    </source>
</evidence>
<evidence type="ECO:0000256" key="16">
    <source>
        <dbReference type="ARBA" id="ARBA00076506"/>
    </source>
</evidence>
<dbReference type="SUPFAM" id="SSF50447">
    <property type="entry name" value="Translation proteins"/>
    <property type="match status" value="1"/>
</dbReference>
<dbReference type="Pfam" id="PF03144">
    <property type="entry name" value="GTP_EFTU_D2"/>
    <property type="match status" value="1"/>
</dbReference>
<comment type="cofactor">
    <cofactor evidence="1">
        <name>Mn(2+)</name>
        <dbReference type="ChEBI" id="CHEBI:29035"/>
    </cofactor>
</comment>
<evidence type="ECO:0000313" key="20">
    <source>
        <dbReference type="Proteomes" id="UP000494165"/>
    </source>
</evidence>
<evidence type="ECO:0000256" key="14">
    <source>
        <dbReference type="ARBA" id="ARBA00049117"/>
    </source>
</evidence>
<dbReference type="PROSITE" id="PS51722">
    <property type="entry name" value="G_TR_2"/>
    <property type="match status" value="1"/>
</dbReference>
<dbReference type="PRINTS" id="PR00315">
    <property type="entry name" value="ELONGATNFCT"/>
</dbReference>
<evidence type="ECO:0000259" key="18">
    <source>
        <dbReference type="PROSITE" id="PS51722"/>
    </source>
</evidence>
<dbReference type="GO" id="GO:0005634">
    <property type="term" value="C:nucleus"/>
    <property type="evidence" value="ECO:0007669"/>
    <property type="project" value="UniProtKB-SubCell"/>
</dbReference>
<gene>
    <name evidence="19" type="ORF">CLODIP_2_CD01128</name>
</gene>
<keyword evidence="9" id="KW-0547">Nucleotide-binding</keyword>
<dbReference type="Gene3D" id="2.40.30.10">
    <property type="entry name" value="Translation factors"/>
    <property type="match status" value="2"/>
</dbReference>
<evidence type="ECO:0000256" key="13">
    <source>
        <dbReference type="ARBA" id="ARBA00023242"/>
    </source>
</evidence>
<dbReference type="InterPro" id="IPR004161">
    <property type="entry name" value="EFTu-like_2"/>
</dbReference>
<dbReference type="InterPro" id="IPR049393">
    <property type="entry name" value="eEFSec_III"/>
</dbReference>
<evidence type="ECO:0000256" key="17">
    <source>
        <dbReference type="ARBA" id="ARBA00082387"/>
    </source>
</evidence>
<evidence type="ECO:0000256" key="5">
    <source>
        <dbReference type="ARBA" id="ARBA00015953"/>
    </source>
</evidence>
<dbReference type="AlphaFoldDB" id="A0A8S1CHH6"/>
<dbReference type="CDD" id="cd04094">
    <property type="entry name" value="eSelB_III"/>
    <property type="match status" value="1"/>
</dbReference>
<accession>A0A8S1CHH6</accession>
<evidence type="ECO:0000256" key="1">
    <source>
        <dbReference type="ARBA" id="ARBA00001936"/>
    </source>
</evidence>
<dbReference type="GO" id="GO:0003746">
    <property type="term" value="F:translation elongation factor activity"/>
    <property type="evidence" value="ECO:0007669"/>
    <property type="project" value="TreeGrafter"/>
</dbReference>
<dbReference type="GO" id="GO:0005737">
    <property type="term" value="C:cytoplasm"/>
    <property type="evidence" value="ECO:0007669"/>
    <property type="project" value="UniProtKB-SubCell"/>
</dbReference>
<keyword evidence="13" id="KW-0539">Nucleus</keyword>
<dbReference type="Pfam" id="PF00009">
    <property type="entry name" value="GTP_EFTU"/>
    <property type="match status" value="1"/>
</dbReference>
<evidence type="ECO:0000256" key="15">
    <source>
        <dbReference type="ARBA" id="ARBA00054716"/>
    </source>
</evidence>
<dbReference type="Pfam" id="PF21131">
    <property type="entry name" value="eEFSec_4th"/>
    <property type="match status" value="1"/>
</dbReference>
<comment type="subcellular location">
    <subcellularLocation>
        <location evidence="4">Cytoplasm</location>
    </subcellularLocation>
    <subcellularLocation>
        <location evidence="3">Nucleus</location>
    </subcellularLocation>
</comment>
<dbReference type="GO" id="GO:0001514">
    <property type="term" value="P:selenocysteine incorporation"/>
    <property type="evidence" value="ECO:0007669"/>
    <property type="project" value="TreeGrafter"/>
</dbReference>
<evidence type="ECO:0000256" key="7">
    <source>
        <dbReference type="ARBA" id="ARBA00022490"/>
    </source>
</evidence>
<keyword evidence="7" id="KW-0963">Cytoplasm</keyword>
<sequence length="580" mass="63893">MTGLGRQCCPYLLCNAVCPTTTSWQALVEVWLLVRVLAPWKETSVRAMISTILNINVGVLGHVDSGKTSLAKALSTTASTACFDKNPQSKERGITIDLGFSSFQMGMPDHLQDKTSCNTLQFTLVDCPGHASLIRTIIGGSQIIDMFILVLDVTKGMQTQTAECLVIGEITCNKLIVVLNKTDMLPEDKKKTAIEKMAKKMKATLQNTVFKTAEVVAVSANPGGQETESPAPVGLDDLLECLRKSAFVPERDESAPFVFSVDHCFGIRGQGTVMTGTVLQGAVKINDQVEIPAIKETRKVKSMQMFRQPVDKASQGDRLGICVTQFDPKLLERGLVSVPNYVPTIYAAIVKLNKIRFYQASIKTKAKFHLSIGHETVLGKVTLFQGTHEFELSQEFEYLEEIEPNHKEDNVAQYALLEFEKPVTAVPNSLVIASKLDMDVHTSTCRLVFWGRLLKYYEDKAYASVNLPQLKIFKNKSKSGVVERAPNSSSVIVKNMFKKETNLLLFTNMKVKLSTGEEGAIEGGFGQSGKVKVNIPGGLLESTLESIQAKKNASTSRKPVEVSLNFKKFVYDMGKNMVQK</sequence>
<dbReference type="GO" id="GO:0005525">
    <property type="term" value="F:GTP binding"/>
    <property type="evidence" value="ECO:0007669"/>
    <property type="project" value="UniProtKB-KW"/>
</dbReference>
<dbReference type="SUPFAM" id="SSF52540">
    <property type="entry name" value="P-loop containing nucleoside triphosphate hydrolases"/>
    <property type="match status" value="1"/>
</dbReference>